<organism evidence="1 2">
    <name type="scientific">Leucosporidium creatinivorum</name>
    <dbReference type="NCBI Taxonomy" id="106004"/>
    <lineage>
        <taxon>Eukaryota</taxon>
        <taxon>Fungi</taxon>
        <taxon>Dikarya</taxon>
        <taxon>Basidiomycota</taxon>
        <taxon>Pucciniomycotina</taxon>
        <taxon>Microbotryomycetes</taxon>
        <taxon>Leucosporidiales</taxon>
        <taxon>Leucosporidium</taxon>
    </lineage>
</organism>
<dbReference type="Gene3D" id="3.30.70.1240">
    <property type="entry name" value="DOPA-like domains"/>
    <property type="match status" value="1"/>
</dbReference>
<dbReference type="Pfam" id="PF08883">
    <property type="entry name" value="DOPA_dioxygen"/>
    <property type="match status" value="1"/>
</dbReference>
<dbReference type="PANTHER" id="PTHR36423">
    <property type="entry name" value="AFR070WP"/>
    <property type="match status" value="1"/>
</dbReference>
<evidence type="ECO:0000313" key="1">
    <source>
        <dbReference type="EMBL" id="ORY55344.1"/>
    </source>
</evidence>
<dbReference type="PANTHER" id="PTHR36423:SF2">
    <property type="entry name" value="AFR070WP"/>
    <property type="match status" value="1"/>
</dbReference>
<protein>
    <submittedName>
        <fullName evidence="1">DOPA-like domain-containing protein</fullName>
    </submittedName>
</protein>
<reference evidence="1 2" key="1">
    <citation type="submission" date="2016-07" db="EMBL/GenBank/DDBJ databases">
        <title>Pervasive Adenine N6-methylation of Active Genes in Fungi.</title>
        <authorList>
            <consortium name="DOE Joint Genome Institute"/>
            <person name="Mondo S.J."/>
            <person name="Dannebaum R.O."/>
            <person name="Kuo R.C."/>
            <person name="Labutti K."/>
            <person name="Haridas S."/>
            <person name="Kuo A."/>
            <person name="Salamov A."/>
            <person name="Ahrendt S.R."/>
            <person name="Lipzen A."/>
            <person name="Sullivan W."/>
            <person name="Andreopoulos W.B."/>
            <person name="Clum A."/>
            <person name="Lindquist E."/>
            <person name="Daum C."/>
            <person name="Ramamoorthy G.K."/>
            <person name="Gryganskyi A."/>
            <person name="Culley D."/>
            <person name="Magnuson J.K."/>
            <person name="James T.Y."/>
            <person name="O'Malley M.A."/>
            <person name="Stajich J.E."/>
            <person name="Spatafora J.W."/>
            <person name="Visel A."/>
            <person name="Grigoriev I.V."/>
        </authorList>
    </citation>
    <scope>NUCLEOTIDE SEQUENCE [LARGE SCALE GENOMIC DNA]</scope>
    <source>
        <strain evidence="1 2">62-1032</strain>
    </source>
</reference>
<proteinExistence type="predicted"/>
<dbReference type="EMBL" id="MCGR01000091">
    <property type="protein sequence ID" value="ORY55344.1"/>
    <property type="molecule type" value="Genomic_DNA"/>
</dbReference>
<dbReference type="OrthoDB" id="9970095at2759"/>
<sequence length="177" mass="20100">MSQPFEYPALDPLAGLPADRAPLTEEKAADGKALLNPPSDKLSPWYSNCVEVIDESNNAFDLHIYYNQNSPGQLAHARALHERIRREFPELRVYKFWEVPVGPHPVAMFEVNTFTPAQLGAIMGFLVAYRGGLSVLIHPNTDDEYRDHTERATWMGQPYPLNVSFLRKDKGRFTNTQ</sequence>
<dbReference type="STRING" id="106004.A0A1Y2D828"/>
<dbReference type="AlphaFoldDB" id="A0A1Y2D828"/>
<keyword evidence="2" id="KW-1185">Reference proteome</keyword>
<dbReference type="Proteomes" id="UP000193467">
    <property type="component" value="Unassembled WGS sequence"/>
</dbReference>
<dbReference type="SUPFAM" id="SSF143410">
    <property type="entry name" value="DOPA-like"/>
    <property type="match status" value="1"/>
</dbReference>
<comment type="caution">
    <text evidence="1">The sequence shown here is derived from an EMBL/GenBank/DDBJ whole genome shotgun (WGS) entry which is preliminary data.</text>
</comment>
<evidence type="ECO:0000313" key="2">
    <source>
        <dbReference type="Proteomes" id="UP000193467"/>
    </source>
</evidence>
<accession>A0A1Y2D828</accession>
<dbReference type="InterPro" id="IPR014980">
    <property type="entry name" value="DOPA_dioxygen"/>
</dbReference>
<dbReference type="InterPro" id="IPR023389">
    <property type="entry name" value="DOPA-like_sf"/>
</dbReference>
<gene>
    <name evidence="1" type="ORF">BCR35DRAFT_222339</name>
</gene>
<dbReference type="InParanoid" id="A0A1Y2D828"/>
<name>A0A1Y2D828_9BASI</name>